<evidence type="ECO:0000259" key="1">
    <source>
        <dbReference type="Pfam" id="PF12323"/>
    </source>
</evidence>
<organism evidence="2 3">
    <name type="scientific">Nitrososphaera gargensis (strain Ga9.2)</name>
    <dbReference type="NCBI Taxonomy" id="1237085"/>
    <lineage>
        <taxon>Archaea</taxon>
        <taxon>Nitrososphaerota</taxon>
        <taxon>Nitrososphaeria</taxon>
        <taxon>Nitrososphaerales</taxon>
        <taxon>Nitrososphaeraceae</taxon>
        <taxon>Nitrososphaera</taxon>
    </lineage>
</organism>
<dbReference type="AlphaFoldDB" id="K0I728"/>
<dbReference type="HOGENOM" id="CLU_3178701_0_0_2"/>
<gene>
    <name evidence="2" type="ordered locus">Ngar_c01210</name>
</gene>
<dbReference type="RefSeq" id="WP_015017644.1">
    <property type="nucleotide sequence ID" value="NC_018719.1"/>
</dbReference>
<dbReference type="KEGG" id="nga:Ngar_c01210"/>
<evidence type="ECO:0000313" key="3">
    <source>
        <dbReference type="Proteomes" id="UP000008037"/>
    </source>
</evidence>
<evidence type="ECO:0000313" key="2">
    <source>
        <dbReference type="EMBL" id="AFU57071.1"/>
    </source>
</evidence>
<dbReference type="Proteomes" id="UP000008037">
    <property type="component" value="Chromosome"/>
</dbReference>
<name>K0I728_NITGG</name>
<dbReference type="InParanoid" id="K0I728"/>
<accession>K0I728</accession>
<sequence length="51" mass="6084">MCNYKYRLYPTREQETKLEETLDGCMGVYNYFVSNGFSSEYDMNYTILSQS</sequence>
<dbReference type="Pfam" id="PF12323">
    <property type="entry name" value="HTH_OrfB_IS605"/>
    <property type="match status" value="1"/>
</dbReference>
<feature type="domain" description="Transposase putative helix-turn-helix" evidence="1">
    <location>
        <begin position="3"/>
        <end position="34"/>
    </location>
</feature>
<proteinExistence type="predicted"/>
<reference evidence="2 3" key="1">
    <citation type="journal article" date="2012" name="Environ. Microbiol.">
        <title>The genome of the ammonia-oxidizing Candidatus Nitrososphaera gargensis: insights into metabolic versatility and environmental adaptations.</title>
        <authorList>
            <person name="Spang A."/>
            <person name="Poehlein A."/>
            <person name="Offre P."/>
            <person name="Zumbragel S."/>
            <person name="Haider S."/>
            <person name="Rychlik N."/>
            <person name="Nowka B."/>
            <person name="Schmeisser C."/>
            <person name="Lebedeva E.V."/>
            <person name="Rattei T."/>
            <person name="Bohm C."/>
            <person name="Schmid M."/>
            <person name="Galushko A."/>
            <person name="Hatzenpichler R."/>
            <person name="Weinmaier T."/>
            <person name="Daniel R."/>
            <person name="Schleper C."/>
            <person name="Spieck E."/>
            <person name="Streit W."/>
            <person name="Wagner M."/>
        </authorList>
    </citation>
    <scope>NUCLEOTIDE SEQUENCE [LARGE SCALE GENOMIC DNA]</scope>
    <source>
        <strain evidence="3">Ga9.2</strain>
    </source>
</reference>
<dbReference type="EMBL" id="CP002408">
    <property type="protein sequence ID" value="AFU57071.1"/>
    <property type="molecule type" value="Genomic_DNA"/>
</dbReference>
<protein>
    <recommendedName>
        <fullName evidence="1">Transposase putative helix-turn-helix domain-containing protein</fullName>
    </recommendedName>
</protein>
<dbReference type="GeneID" id="68748903"/>
<dbReference type="InterPro" id="IPR021027">
    <property type="entry name" value="Transposase_put_HTH"/>
</dbReference>
<keyword evidence="3" id="KW-1185">Reference proteome</keyword>
<dbReference type="STRING" id="1237085.Ngar_c01210"/>
<dbReference type="BioCyc" id="CNIT1237085:G1324-121-MONOMER"/>